<reference evidence="5 6" key="1">
    <citation type="submission" date="2016-01" db="EMBL/GenBank/DDBJ databases">
        <title>Characterization of the Clostridium difficile lineages that are prevalent in Hong Kong and China.</title>
        <authorList>
            <person name="Kwok J.S.-L."/>
            <person name="Lam W.-Y."/>
            <person name="Ip M."/>
            <person name="Chan T.-F."/>
            <person name="Hawkey P.M."/>
            <person name="Tsui S.K.-W."/>
        </authorList>
    </citation>
    <scope>NUCLEOTIDE SEQUENCE [LARGE SCALE GENOMIC DNA]</scope>
    <source>
        <strain evidence="5 6">300064</strain>
    </source>
</reference>
<keyword evidence="2" id="KW-0540">Nuclease</keyword>
<proteinExistence type="predicted"/>
<keyword evidence="3" id="KW-0378">Hydrolase</keyword>
<dbReference type="SUPFAM" id="SSF52980">
    <property type="entry name" value="Restriction endonuclease-like"/>
    <property type="match status" value="1"/>
</dbReference>
<feature type="domain" description="VRR-NUC" evidence="4">
    <location>
        <begin position="1"/>
        <end position="84"/>
    </location>
</feature>
<protein>
    <recommendedName>
        <fullName evidence="4">VRR-NUC domain-containing protein</fullName>
    </recommendedName>
</protein>
<dbReference type="Proteomes" id="UP000238081">
    <property type="component" value="Unassembled WGS sequence"/>
</dbReference>
<dbReference type="AlphaFoldDB" id="A0A0A6PYH0"/>
<dbReference type="EMBL" id="LRDH01000077">
    <property type="protein sequence ID" value="PPV16549.1"/>
    <property type="molecule type" value="Genomic_DNA"/>
</dbReference>
<dbReference type="Pfam" id="PF08774">
    <property type="entry name" value="VRR_NUC"/>
    <property type="match status" value="1"/>
</dbReference>
<organism evidence="5 6">
    <name type="scientific">Clostridium butyricum</name>
    <dbReference type="NCBI Taxonomy" id="1492"/>
    <lineage>
        <taxon>Bacteria</taxon>
        <taxon>Bacillati</taxon>
        <taxon>Bacillota</taxon>
        <taxon>Clostridia</taxon>
        <taxon>Eubacteriales</taxon>
        <taxon>Clostridiaceae</taxon>
        <taxon>Clostridium</taxon>
    </lineage>
</organism>
<dbReference type="InterPro" id="IPR014883">
    <property type="entry name" value="VRR_NUC"/>
</dbReference>
<name>A0A0A6PYH0_CLOBU</name>
<evidence type="ECO:0000256" key="2">
    <source>
        <dbReference type="ARBA" id="ARBA00022722"/>
    </source>
</evidence>
<evidence type="ECO:0000256" key="3">
    <source>
        <dbReference type="ARBA" id="ARBA00022801"/>
    </source>
</evidence>
<dbReference type="GO" id="GO:0016788">
    <property type="term" value="F:hydrolase activity, acting on ester bonds"/>
    <property type="evidence" value="ECO:0007669"/>
    <property type="project" value="InterPro"/>
</dbReference>
<dbReference type="InterPro" id="IPR011856">
    <property type="entry name" value="tRNA_endonuc-like_dom_sf"/>
</dbReference>
<evidence type="ECO:0000256" key="1">
    <source>
        <dbReference type="ARBA" id="ARBA00001946"/>
    </source>
</evidence>
<dbReference type="SMART" id="SM00990">
    <property type="entry name" value="VRR_NUC"/>
    <property type="match status" value="1"/>
</dbReference>
<dbReference type="InterPro" id="IPR011335">
    <property type="entry name" value="Restrct_endonuc-II-like"/>
</dbReference>
<accession>A0A0A6PYH0</accession>
<sequence length="100" mass="11305">MEKEKNFENRIRAFFRTLPNEWHLKHWGGGYAKAGIPDLIGCINGKFVAIEVKASDGKLSPLQIRTINKIDSAGGYAIVAYPEQFDELKKNLLSISKREI</sequence>
<dbReference type="Gene3D" id="3.40.1350.10">
    <property type="match status" value="1"/>
</dbReference>
<comment type="cofactor">
    <cofactor evidence="1">
        <name>Mg(2+)</name>
        <dbReference type="ChEBI" id="CHEBI:18420"/>
    </cofactor>
</comment>
<dbReference type="GO" id="GO:0004518">
    <property type="term" value="F:nuclease activity"/>
    <property type="evidence" value="ECO:0007669"/>
    <property type="project" value="UniProtKB-KW"/>
</dbReference>
<dbReference type="RefSeq" id="WP_043662901.1">
    <property type="nucleotide sequence ID" value="NZ_JSEG01000005.1"/>
</dbReference>
<evidence type="ECO:0000259" key="4">
    <source>
        <dbReference type="SMART" id="SM00990"/>
    </source>
</evidence>
<comment type="caution">
    <text evidence="5">The sequence shown here is derived from an EMBL/GenBank/DDBJ whole genome shotgun (WGS) entry which is preliminary data.</text>
</comment>
<gene>
    <name evidence="5" type="ORF">AWN73_09780</name>
</gene>
<dbReference type="GO" id="GO:0003676">
    <property type="term" value="F:nucleic acid binding"/>
    <property type="evidence" value="ECO:0007669"/>
    <property type="project" value="InterPro"/>
</dbReference>
<evidence type="ECO:0000313" key="5">
    <source>
        <dbReference type="EMBL" id="PPV16549.1"/>
    </source>
</evidence>
<evidence type="ECO:0000313" key="6">
    <source>
        <dbReference type="Proteomes" id="UP000238081"/>
    </source>
</evidence>